<dbReference type="InterPro" id="IPR017938">
    <property type="entry name" value="Riboflavin_synthase-like_b-brl"/>
</dbReference>
<comment type="catalytic activity">
    <reaction evidence="10">
        <text>2 nitric oxide + NADPH + 2 O2 = 2 nitrate + NADP(+) + H(+)</text>
        <dbReference type="Rhea" id="RHEA:19465"/>
        <dbReference type="ChEBI" id="CHEBI:15378"/>
        <dbReference type="ChEBI" id="CHEBI:15379"/>
        <dbReference type="ChEBI" id="CHEBI:16480"/>
        <dbReference type="ChEBI" id="CHEBI:17632"/>
        <dbReference type="ChEBI" id="CHEBI:57783"/>
        <dbReference type="ChEBI" id="CHEBI:58349"/>
        <dbReference type="EC" id="1.14.12.17"/>
    </reaction>
</comment>
<keyword evidence="8" id="KW-0520">NAD</keyword>
<evidence type="ECO:0000256" key="10">
    <source>
        <dbReference type="ARBA" id="ARBA00049433"/>
    </source>
</evidence>
<dbReference type="Pfam" id="PF00175">
    <property type="entry name" value="NAD_binding_1"/>
    <property type="match status" value="1"/>
</dbReference>
<comment type="caution">
    <text evidence="14">The sequence shown here is derived from an EMBL/GenBank/DDBJ whole genome shotgun (WGS) entry which is preliminary data.</text>
</comment>
<keyword evidence="15" id="KW-1185">Reference proteome</keyword>
<dbReference type="InterPro" id="IPR000971">
    <property type="entry name" value="Globin"/>
</dbReference>
<protein>
    <recommendedName>
        <fullName evidence="4">nitric oxide dioxygenase</fullName>
        <ecNumber evidence="4">1.14.12.17</ecNumber>
    </recommendedName>
</protein>
<dbReference type="RefSeq" id="WP_103566095.1">
    <property type="nucleotide sequence ID" value="NZ_MTBP01000005.1"/>
</dbReference>
<gene>
    <name evidence="14" type="primary">xylA</name>
    <name evidence="14" type="ORF">BTM25_53910</name>
</gene>
<evidence type="ECO:0000256" key="8">
    <source>
        <dbReference type="ARBA" id="ARBA00023027"/>
    </source>
</evidence>
<evidence type="ECO:0000259" key="13">
    <source>
        <dbReference type="PROSITE" id="PS51384"/>
    </source>
</evidence>
<evidence type="ECO:0000256" key="3">
    <source>
        <dbReference type="ARBA" id="ARBA00006401"/>
    </source>
</evidence>
<keyword evidence="11" id="KW-0349">Heme</keyword>
<dbReference type="PANTHER" id="PTHR47354">
    <property type="entry name" value="NADH OXIDOREDUCTASE HCR"/>
    <property type="match status" value="1"/>
</dbReference>
<dbReference type="GO" id="GO:0008941">
    <property type="term" value="F:nitric oxide dioxygenase NAD(P)H activity"/>
    <property type="evidence" value="ECO:0007669"/>
    <property type="project" value="UniProtKB-EC"/>
</dbReference>
<evidence type="ECO:0000256" key="11">
    <source>
        <dbReference type="RuleBase" id="RU000356"/>
    </source>
</evidence>
<dbReference type="InterPro" id="IPR008333">
    <property type="entry name" value="Cbr1-like_FAD-bd_dom"/>
</dbReference>
<comment type="cofactor">
    <cofactor evidence="2">
        <name>FAD</name>
        <dbReference type="ChEBI" id="CHEBI:57692"/>
    </cofactor>
</comment>
<comment type="cofactor">
    <cofactor evidence="1">
        <name>heme b</name>
        <dbReference type="ChEBI" id="CHEBI:60344"/>
    </cofactor>
</comment>
<dbReference type="GO" id="GO:0004497">
    <property type="term" value="F:monooxygenase activity"/>
    <property type="evidence" value="ECO:0007669"/>
    <property type="project" value="UniProtKB-KW"/>
</dbReference>
<dbReference type="GO" id="GO:0019825">
    <property type="term" value="F:oxygen binding"/>
    <property type="evidence" value="ECO:0007669"/>
    <property type="project" value="InterPro"/>
</dbReference>
<dbReference type="AlphaFoldDB" id="A0A2P4UBL6"/>
<name>A0A2P4UBL6_9ACTN</name>
<evidence type="ECO:0000256" key="7">
    <source>
        <dbReference type="ARBA" id="ARBA00023014"/>
    </source>
</evidence>
<evidence type="ECO:0000259" key="12">
    <source>
        <dbReference type="PROSITE" id="PS01033"/>
    </source>
</evidence>
<accession>A0A2P4UBL6</accession>
<keyword evidence="5" id="KW-0001">2Fe-2S</keyword>
<keyword evidence="14" id="KW-0503">Monooxygenase</keyword>
<dbReference type="Pfam" id="PF00042">
    <property type="entry name" value="Globin"/>
    <property type="match status" value="1"/>
</dbReference>
<comment type="similarity">
    <text evidence="11">Belongs to the globin family.</text>
</comment>
<feature type="domain" description="FAD-binding FR-type" evidence="13">
    <location>
        <begin position="140"/>
        <end position="240"/>
    </location>
</feature>
<evidence type="ECO:0000256" key="1">
    <source>
        <dbReference type="ARBA" id="ARBA00001970"/>
    </source>
</evidence>
<dbReference type="GO" id="GO:0051537">
    <property type="term" value="F:2 iron, 2 sulfur cluster binding"/>
    <property type="evidence" value="ECO:0007669"/>
    <property type="project" value="UniProtKB-KW"/>
</dbReference>
<evidence type="ECO:0000313" key="15">
    <source>
        <dbReference type="Proteomes" id="UP000242367"/>
    </source>
</evidence>
<keyword evidence="11" id="KW-0813">Transport</keyword>
<keyword evidence="11" id="KW-0479">Metal-binding</keyword>
<dbReference type="SUPFAM" id="SSF46458">
    <property type="entry name" value="Globin-like"/>
    <property type="match status" value="1"/>
</dbReference>
<sequence>MSVEPEILKATYLPGDVTEDKAAAYFYGRLFAAEPRLRALFPPAMDVSRDRLFRTLTVVVFRSDEPAELAGLLEPLGRAHRKYGVLPEHYPVFGDALVATLRRFAGAAWSARAEAAWTAAYARAAALMIAAAEADAAAGPPWWVAEVAEHDRRRPDLAVLTLVPDRPYPFAAGQHATVQTSRWPRVWRPYSLAGAPRPDGTLRLHVRSVPGGWVSGALVRETRAGDTLLLGPPAGGLTLDPESGRDLLLLGGGTGLAPLKALAEQAAADAPGRTVRLFAGARSADDLYDLPDLRRLESARPEVRVTAVPQDEFGPLPDALADLLDAVPDPAGHDVYVAGPPAMVRGALDALDRCGVPAGRVRHELAATGETVLPGADRDRPVAHA</sequence>
<reference evidence="14 15" key="1">
    <citation type="journal article" date="2017" name="Chemistry">
        <title>Isolation, Biosynthesis and Chemical Modifications of Rubterolones A-F: Rare Tropolone Alkaloids from Actinomadura sp. 5-2.</title>
        <authorList>
            <person name="Guo H."/>
            <person name="Benndorf R."/>
            <person name="Leichnitz D."/>
            <person name="Klassen J.L."/>
            <person name="Vollmers J."/>
            <person name="Gorls H."/>
            <person name="Steinacker M."/>
            <person name="Weigel C."/>
            <person name="Dahse H.M."/>
            <person name="Kaster A.K."/>
            <person name="de Beer Z.W."/>
            <person name="Poulsen M."/>
            <person name="Beemelmanns C."/>
        </authorList>
    </citation>
    <scope>NUCLEOTIDE SEQUENCE [LARGE SCALE GENOMIC DNA]</scope>
    <source>
        <strain evidence="14 15">5-2</strain>
    </source>
</reference>
<dbReference type="PRINTS" id="PR00410">
    <property type="entry name" value="PHEHYDRXLASE"/>
</dbReference>
<dbReference type="InterPro" id="IPR001433">
    <property type="entry name" value="OxRdtase_FAD/NAD-bd"/>
</dbReference>
<dbReference type="PANTHER" id="PTHR47354:SF5">
    <property type="entry name" value="PROTEIN RFBI"/>
    <property type="match status" value="1"/>
</dbReference>
<feature type="domain" description="Globin" evidence="12">
    <location>
        <begin position="1"/>
        <end position="133"/>
    </location>
</feature>
<dbReference type="SUPFAM" id="SSF63380">
    <property type="entry name" value="Riboflavin synthase domain-like"/>
    <property type="match status" value="1"/>
</dbReference>
<comment type="similarity">
    <text evidence="3">In the C-terminal section; belongs to the flavoprotein pyridine nucleotide cytochrome reductase family.</text>
</comment>
<dbReference type="InterPro" id="IPR012292">
    <property type="entry name" value="Globin/Proto"/>
</dbReference>
<evidence type="ECO:0000256" key="9">
    <source>
        <dbReference type="ARBA" id="ARBA00048649"/>
    </source>
</evidence>
<dbReference type="CDD" id="cd19753">
    <property type="entry name" value="Mb-like_oxidoreductase"/>
    <property type="match status" value="1"/>
</dbReference>
<comment type="catalytic activity">
    <reaction evidence="9">
        <text>2 nitric oxide + NADH + 2 O2 = 2 nitrate + NAD(+) + H(+)</text>
        <dbReference type="Rhea" id="RHEA:19469"/>
        <dbReference type="ChEBI" id="CHEBI:15378"/>
        <dbReference type="ChEBI" id="CHEBI:15379"/>
        <dbReference type="ChEBI" id="CHEBI:16480"/>
        <dbReference type="ChEBI" id="CHEBI:17632"/>
        <dbReference type="ChEBI" id="CHEBI:57540"/>
        <dbReference type="ChEBI" id="CHEBI:57945"/>
        <dbReference type="EC" id="1.14.12.17"/>
    </reaction>
</comment>
<evidence type="ECO:0000313" key="14">
    <source>
        <dbReference type="EMBL" id="POM22441.1"/>
    </source>
</evidence>
<dbReference type="PROSITE" id="PS51384">
    <property type="entry name" value="FAD_FR"/>
    <property type="match status" value="1"/>
</dbReference>
<dbReference type="InterPro" id="IPR017927">
    <property type="entry name" value="FAD-bd_FR_type"/>
</dbReference>
<keyword evidence="7" id="KW-0411">Iron-sulfur</keyword>
<organism evidence="14 15">
    <name type="scientific">Actinomadura rubteroloni</name>
    <dbReference type="NCBI Taxonomy" id="1926885"/>
    <lineage>
        <taxon>Bacteria</taxon>
        <taxon>Bacillati</taxon>
        <taxon>Actinomycetota</taxon>
        <taxon>Actinomycetes</taxon>
        <taxon>Streptosporangiales</taxon>
        <taxon>Thermomonosporaceae</taxon>
        <taxon>Actinomadura</taxon>
    </lineage>
</organism>
<dbReference type="Gene3D" id="1.10.490.10">
    <property type="entry name" value="Globins"/>
    <property type="match status" value="1"/>
</dbReference>
<keyword evidence="11" id="KW-0561">Oxygen transport</keyword>
<dbReference type="Gene3D" id="2.40.30.10">
    <property type="entry name" value="Translation factors"/>
    <property type="match status" value="1"/>
</dbReference>
<keyword evidence="6" id="KW-0521">NADP</keyword>
<dbReference type="GO" id="GO:0020037">
    <property type="term" value="F:heme binding"/>
    <property type="evidence" value="ECO:0007669"/>
    <property type="project" value="InterPro"/>
</dbReference>
<dbReference type="EC" id="1.14.12.17" evidence="4"/>
<dbReference type="InterPro" id="IPR039261">
    <property type="entry name" value="FNR_nucleotide-bd"/>
</dbReference>
<dbReference type="InterPro" id="IPR009050">
    <property type="entry name" value="Globin-like_sf"/>
</dbReference>
<evidence type="ECO:0000256" key="2">
    <source>
        <dbReference type="ARBA" id="ARBA00001974"/>
    </source>
</evidence>
<dbReference type="Gene3D" id="3.40.50.80">
    <property type="entry name" value="Nucleotide-binding domain of ferredoxin-NADP reductase (FNR) module"/>
    <property type="match status" value="1"/>
</dbReference>
<evidence type="ECO:0000256" key="4">
    <source>
        <dbReference type="ARBA" id="ARBA00012229"/>
    </source>
</evidence>
<dbReference type="Pfam" id="PF00970">
    <property type="entry name" value="FAD_binding_6"/>
    <property type="match status" value="1"/>
</dbReference>
<dbReference type="InterPro" id="IPR050415">
    <property type="entry name" value="MRET"/>
</dbReference>
<dbReference type="PROSITE" id="PS01033">
    <property type="entry name" value="GLOBIN"/>
    <property type="match status" value="1"/>
</dbReference>
<proteinExistence type="inferred from homology"/>
<keyword evidence="14" id="KW-0560">Oxidoreductase</keyword>
<evidence type="ECO:0000256" key="6">
    <source>
        <dbReference type="ARBA" id="ARBA00022857"/>
    </source>
</evidence>
<dbReference type="Proteomes" id="UP000242367">
    <property type="component" value="Unassembled WGS sequence"/>
</dbReference>
<dbReference type="SUPFAM" id="SSF52343">
    <property type="entry name" value="Ferredoxin reductase-like, C-terminal NADP-linked domain"/>
    <property type="match status" value="1"/>
</dbReference>
<dbReference type="GO" id="GO:0005344">
    <property type="term" value="F:oxygen carrier activity"/>
    <property type="evidence" value="ECO:0007669"/>
    <property type="project" value="UniProtKB-KW"/>
</dbReference>
<dbReference type="EMBL" id="MTBP01000005">
    <property type="protein sequence ID" value="POM22441.1"/>
    <property type="molecule type" value="Genomic_DNA"/>
</dbReference>
<keyword evidence="11" id="KW-0408">Iron</keyword>
<evidence type="ECO:0000256" key="5">
    <source>
        <dbReference type="ARBA" id="ARBA00022714"/>
    </source>
</evidence>